<keyword evidence="3" id="KW-1185">Reference proteome</keyword>
<feature type="domain" description="Anti-sigma K factor RskA C-terminal" evidence="1">
    <location>
        <begin position="103"/>
        <end position="250"/>
    </location>
</feature>
<dbReference type="AlphaFoldDB" id="W2UR24"/>
<dbReference type="eggNOG" id="COG5343">
    <property type="taxonomic scope" value="Bacteria"/>
</dbReference>
<dbReference type="EMBL" id="AYXY01000019">
    <property type="protein sequence ID" value="ETN95931.1"/>
    <property type="molecule type" value="Genomic_DNA"/>
</dbReference>
<comment type="caution">
    <text evidence="2">The sequence shown here is derived from an EMBL/GenBank/DDBJ whole genome shotgun (WGS) entry which is preliminary data.</text>
</comment>
<dbReference type="STRING" id="376730.SAMN04487906_0706"/>
<dbReference type="GO" id="GO:0006417">
    <property type="term" value="P:regulation of translation"/>
    <property type="evidence" value="ECO:0007669"/>
    <property type="project" value="TreeGrafter"/>
</dbReference>
<dbReference type="PANTHER" id="PTHR37461:SF1">
    <property type="entry name" value="ANTI-SIGMA-K FACTOR RSKA"/>
    <property type="match status" value="1"/>
</dbReference>
<evidence type="ECO:0000313" key="2">
    <source>
        <dbReference type="EMBL" id="ETN95931.1"/>
    </source>
</evidence>
<dbReference type="InterPro" id="IPR018764">
    <property type="entry name" value="RskA_C"/>
</dbReference>
<accession>W2UR24</accession>
<sequence length="260" mass="29555">MNIEEYIASGILELYVYGGLNEEEKSEVQQMIKQHPEVKKEVEAIEKAVIRLSSGTAPYLRAINYELIKNKIFEDHKKVVPIKSNRWRSYVGWAASIALLVTSYTFYNKYKQSESTMEVVRTERDNILEENKTITNKNKEYNTILNFIRERNTDFIKLGGQEVSPDSYAQVYWNKESNKVVIDASGLPAPPKGKVYQVWSLKLDPLTPTSIGLLESFEDNKAKLFNVESVKDADAFGITLEPAGGSKTPTLEQLYTLGKI</sequence>
<protein>
    <recommendedName>
        <fullName evidence="1">Anti-sigma K factor RskA C-terminal domain-containing protein</fullName>
    </recommendedName>
</protein>
<dbReference type="GO" id="GO:0005886">
    <property type="term" value="C:plasma membrane"/>
    <property type="evidence" value="ECO:0007669"/>
    <property type="project" value="InterPro"/>
</dbReference>
<dbReference type="InterPro" id="IPR051474">
    <property type="entry name" value="Anti-sigma-K/W_factor"/>
</dbReference>
<reference evidence="2 3" key="2">
    <citation type="journal article" date="2016" name="Genome Announc.">
        <title>Draft Genome Sequence of Zhouia amylolytica AD3, Isolated from Tidal Flat Sediment.</title>
        <authorList>
            <person name="Jia B."/>
            <person name="Jin H.M."/>
            <person name="Lee H.J."/>
            <person name="Jeon C.O."/>
        </authorList>
    </citation>
    <scope>NUCLEOTIDE SEQUENCE [LARGE SCALE GENOMIC DNA]</scope>
    <source>
        <strain evidence="2 3">AD3</strain>
    </source>
</reference>
<dbReference type="PANTHER" id="PTHR37461">
    <property type="entry name" value="ANTI-SIGMA-K FACTOR RSKA"/>
    <property type="match status" value="1"/>
</dbReference>
<dbReference type="Proteomes" id="UP000018850">
    <property type="component" value="Unassembled WGS sequence"/>
</dbReference>
<dbReference type="RefSeq" id="WP_038264713.1">
    <property type="nucleotide sequence ID" value="NZ_AYXY01000019.1"/>
</dbReference>
<evidence type="ECO:0000313" key="3">
    <source>
        <dbReference type="Proteomes" id="UP000018850"/>
    </source>
</evidence>
<organism evidence="2 3">
    <name type="scientific">Zhouia amylolytica AD3</name>
    <dbReference type="NCBI Taxonomy" id="1286632"/>
    <lineage>
        <taxon>Bacteria</taxon>
        <taxon>Pseudomonadati</taxon>
        <taxon>Bacteroidota</taxon>
        <taxon>Flavobacteriia</taxon>
        <taxon>Flavobacteriales</taxon>
        <taxon>Flavobacteriaceae</taxon>
        <taxon>Zhouia</taxon>
    </lineage>
</organism>
<dbReference type="Pfam" id="PF10099">
    <property type="entry name" value="RskA_C"/>
    <property type="match status" value="1"/>
</dbReference>
<proteinExistence type="predicted"/>
<dbReference type="PATRIC" id="fig|1286632.3.peg.1641"/>
<reference evidence="3" key="1">
    <citation type="submission" date="2013-11" db="EMBL/GenBank/DDBJ databases">
        <title>Draft genome sequence from a member of Zhouia, isolated tidal flat.</title>
        <authorList>
            <person name="Jin H."/>
            <person name="Jeon C.O."/>
        </authorList>
    </citation>
    <scope>NUCLEOTIDE SEQUENCE [LARGE SCALE GENOMIC DNA]</scope>
    <source>
        <strain evidence="3">AD3</strain>
    </source>
</reference>
<dbReference type="GO" id="GO:0016989">
    <property type="term" value="F:sigma factor antagonist activity"/>
    <property type="evidence" value="ECO:0007669"/>
    <property type="project" value="TreeGrafter"/>
</dbReference>
<name>W2UR24_9FLAO</name>
<gene>
    <name evidence="2" type="ORF">P278_16530</name>
</gene>
<evidence type="ECO:0000259" key="1">
    <source>
        <dbReference type="Pfam" id="PF10099"/>
    </source>
</evidence>